<accession>A0A8T1KE97</accession>
<proteinExistence type="predicted"/>
<comment type="caution">
    <text evidence="1">The sequence shown here is derived from an EMBL/GenBank/DDBJ whole genome shotgun (WGS) entry which is preliminary data.</text>
</comment>
<evidence type="ECO:0000313" key="1">
    <source>
        <dbReference type="EMBL" id="KAG2933254.1"/>
    </source>
</evidence>
<name>A0A8T1KE97_9STRA</name>
<sequence length="56" mass="6633">MSSRLVGSEARGLNDDKLEEAAAYVSSIPNHHARFKIRHHAKKRNWQWHVSRLRKR</sequence>
<dbReference type="Proteomes" id="UP000736787">
    <property type="component" value="Unassembled WGS sequence"/>
</dbReference>
<evidence type="ECO:0000313" key="2">
    <source>
        <dbReference type="Proteomes" id="UP000736787"/>
    </source>
</evidence>
<protein>
    <submittedName>
        <fullName evidence="1">Uncharacterized protein</fullName>
    </submittedName>
</protein>
<gene>
    <name evidence="1" type="ORF">PC117_g12913</name>
</gene>
<dbReference type="EMBL" id="RCMK01000365">
    <property type="protein sequence ID" value="KAG2933254.1"/>
    <property type="molecule type" value="Genomic_DNA"/>
</dbReference>
<reference evidence="1" key="1">
    <citation type="submission" date="2018-10" db="EMBL/GenBank/DDBJ databases">
        <title>Effector identification in a new, highly contiguous assembly of the strawberry crown rot pathogen Phytophthora cactorum.</title>
        <authorList>
            <person name="Armitage A.D."/>
            <person name="Nellist C.F."/>
            <person name="Bates H."/>
            <person name="Vickerstaff R.J."/>
            <person name="Harrison R.J."/>
        </authorList>
    </citation>
    <scope>NUCLEOTIDE SEQUENCE</scope>
    <source>
        <strain evidence="1">4040</strain>
    </source>
</reference>
<organism evidence="1 2">
    <name type="scientific">Phytophthora cactorum</name>
    <dbReference type="NCBI Taxonomy" id="29920"/>
    <lineage>
        <taxon>Eukaryota</taxon>
        <taxon>Sar</taxon>
        <taxon>Stramenopiles</taxon>
        <taxon>Oomycota</taxon>
        <taxon>Peronosporomycetes</taxon>
        <taxon>Peronosporales</taxon>
        <taxon>Peronosporaceae</taxon>
        <taxon>Phytophthora</taxon>
    </lineage>
</organism>
<dbReference type="AlphaFoldDB" id="A0A8T1KE97"/>